<organism evidence="2">
    <name type="scientific">Podoviridae sp. ctU7u6</name>
    <dbReference type="NCBI Taxonomy" id="2825252"/>
    <lineage>
        <taxon>Viruses</taxon>
        <taxon>Duplodnaviria</taxon>
        <taxon>Heunggongvirae</taxon>
        <taxon>Uroviricota</taxon>
        <taxon>Caudoviricetes</taxon>
    </lineage>
</organism>
<evidence type="ECO:0000313" key="2">
    <source>
        <dbReference type="EMBL" id="DAE03123.1"/>
    </source>
</evidence>
<name>A0A8S5P9K0_9CAUD</name>
<keyword evidence="1" id="KW-0812">Transmembrane</keyword>
<dbReference type="EMBL" id="BK015359">
    <property type="protein sequence ID" value="DAE03123.1"/>
    <property type="molecule type" value="Genomic_DNA"/>
</dbReference>
<keyword evidence="1" id="KW-1133">Transmembrane helix</keyword>
<reference evidence="2" key="1">
    <citation type="journal article" date="2021" name="Proc. Natl. Acad. Sci. U.S.A.">
        <title>A Catalog of Tens of Thousands of Viruses from Human Metagenomes Reveals Hidden Associations with Chronic Diseases.</title>
        <authorList>
            <person name="Tisza M.J."/>
            <person name="Buck C.B."/>
        </authorList>
    </citation>
    <scope>NUCLEOTIDE SEQUENCE</scope>
    <source>
        <strain evidence="2">CtU7u6</strain>
    </source>
</reference>
<sequence length="47" mass="5324">MKIEIKFGKDYTCWYLTPAIGIGNFSLSTIIGIAFLCFSIELKVYKS</sequence>
<evidence type="ECO:0000256" key="1">
    <source>
        <dbReference type="SAM" id="Phobius"/>
    </source>
</evidence>
<feature type="transmembrane region" description="Helical" evidence="1">
    <location>
        <begin position="15"/>
        <end position="38"/>
    </location>
</feature>
<proteinExistence type="predicted"/>
<protein>
    <submittedName>
        <fullName evidence="2">Uncharacterized protein</fullName>
    </submittedName>
</protein>
<accession>A0A8S5P9K0</accession>
<keyword evidence="1" id="KW-0472">Membrane</keyword>